<proteinExistence type="predicted"/>
<evidence type="ECO:0000313" key="2">
    <source>
        <dbReference type="EMBL" id="CEK61804.1"/>
    </source>
</evidence>
<protein>
    <submittedName>
        <fullName evidence="2">Uncharacterized protein</fullName>
    </submittedName>
</protein>
<feature type="non-terminal residue" evidence="2">
    <location>
        <position position="95"/>
    </location>
</feature>
<feature type="region of interest" description="Disordered" evidence="1">
    <location>
        <begin position="27"/>
        <end position="95"/>
    </location>
</feature>
<gene>
    <name evidence="2" type="primary">ORF43319</name>
</gene>
<organism evidence="2">
    <name type="scientific">Arion vulgaris</name>
    <dbReference type="NCBI Taxonomy" id="1028688"/>
    <lineage>
        <taxon>Eukaryota</taxon>
        <taxon>Metazoa</taxon>
        <taxon>Spiralia</taxon>
        <taxon>Lophotrochozoa</taxon>
        <taxon>Mollusca</taxon>
        <taxon>Gastropoda</taxon>
        <taxon>Heterobranchia</taxon>
        <taxon>Euthyneura</taxon>
        <taxon>Panpulmonata</taxon>
        <taxon>Eupulmonata</taxon>
        <taxon>Stylommatophora</taxon>
        <taxon>Helicina</taxon>
        <taxon>Arionoidea</taxon>
        <taxon>Arionidae</taxon>
        <taxon>Arion</taxon>
    </lineage>
</organism>
<feature type="compositionally biased region" description="Basic and acidic residues" evidence="1">
    <location>
        <begin position="28"/>
        <end position="38"/>
    </location>
</feature>
<feature type="non-terminal residue" evidence="2">
    <location>
        <position position="1"/>
    </location>
</feature>
<sequence>KNSQRQSRKKVVKEVTISAHRSVRKTVVSKEEFTDNLKKKGGRGQGKKDIYVQEEEEPVAPPARRGRPPKSSSLESNKGKGKKDVQEIEEEEEEE</sequence>
<dbReference type="EMBL" id="HACG01014939">
    <property type="protein sequence ID" value="CEK61804.1"/>
    <property type="molecule type" value="Transcribed_RNA"/>
</dbReference>
<evidence type="ECO:0000256" key="1">
    <source>
        <dbReference type="SAM" id="MobiDB-lite"/>
    </source>
</evidence>
<dbReference type="AlphaFoldDB" id="A0A0B6YZP1"/>
<reference evidence="2" key="1">
    <citation type="submission" date="2014-12" db="EMBL/GenBank/DDBJ databases">
        <title>Insight into the proteome of Arion vulgaris.</title>
        <authorList>
            <person name="Aradska J."/>
            <person name="Bulat T."/>
            <person name="Smidak R."/>
            <person name="Sarate P."/>
            <person name="Gangsoo J."/>
            <person name="Sialana F."/>
            <person name="Bilban M."/>
            <person name="Lubec G."/>
        </authorList>
    </citation>
    <scope>NUCLEOTIDE SEQUENCE</scope>
    <source>
        <tissue evidence="2">Skin</tissue>
    </source>
</reference>
<name>A0A0B6YZP1_9EUPU</name>
<accession>A0A0B6YZP1</accession>